<dbReference type="Gene3D" id="2.60.40.10">
    <property type="entry name" value="Immunoglobulins"/>
    <property type="match status" value="2"/>
</dbReference>
<dbReference type="PANTHER" id="PTHR12080">
    <property type="entry name" value="SIGNALING LYMPHOCYTIC ACTIVATION MOLECULE"/>
    <property type="match status" value="1"/>
</dbReference>
<dbReference type="HOGENOM" id="CLU_069386_3_0_1"/>
<feature type="transmembrane region" description="Helical" evidence="12">
    <location>
        <begin position="248"/>
        <end position="269"/>
    </location>
</feature>
<dbReference type="GO" id="GO:0042110">
    <property type="term" value="P:T cell activation"/>
    <property type="evidence" value="ECO:0000318"/>
    <property type="project" value="GO_Central"/>
</dbReference>
<keyword evidence="8 12" id="KW-0472">Membrane</keyword>
<evidence type="ECO:0000256" key="12">
    <source>
        <dbReference type="SAM" id="Phobius"/>
    </source>
</evidence>
<reference evidence="14" key="3">
    <citation type="submission" date="2025-09" db="UniProtKB">
        <authorList>
            <consortium name="Ensembl"/>
        </authorList>
    </citation>
    <scope>IDENTIFICATION</scope>
    <source>
        <strain evidence="14">Thoroughbred</strain>
    </source>
</reference>
<evidence type="ECO:0000256" key="11">
    <source>
        <dbReference type="ARBA" id="ARBA00023319"/>
    </source>
</evidence>
<sequence>MAKTARMLPALRSPAPVPTPESMIQLFQFLTLVFCLGPGNTVSQTSSAPLMVDGFLGESVTLPLKLPAGEKIYSITWLHNGTSIVFIDPNDARILVTARKRKDALNVTQSYSLQLSNLTMADTGFYKAQIGTENSSVFSCYTLRIFRRLRNLQVANHSQLSVNGTCEIHLTCTAENPNDNILLKWQISGNTSLNEANITISWDPKTSNEETYTCIAQNPISNLSFSVSAQSLCKGVFNQKNQPLDIKWIITITIIIIGVLLACIFIYVWGKKTGSFCSCTQQGQSPAETRRNLDYDSVSPGHTVYAQVATHPTRERNIPTPAENSESTTVYSTVQQHNEFLACFWELVETECLPWDTKHSATAHRELGVN</sequence>
<dbReference type="InterPro" id="IPR015631">
    <property type="entry name" value="CD2/SLAM_rcpt"/>
</dbReference>
<dbReference type="GO" id="GO:0009897">
    <property type="term" value="C:external side of plasma membrane"/>
    <property type="evidence" value="ECO:0000318"/>
    <property type="project" value="GO_Central"/>
</dbReference>
<evidence type="ECO:0000256" key="10">
    <source>
        <dbReference type="ARBA" id="ARBA00023180"/>
    </source>
</evidence>
<protein>
    <submittedName>
        <fullName evidence="14">SLAM family member 6</fullName>
    </submittedName>
</protein>
<dbReference type="SMART" id="SM00409">
    <property type="entry name" value="IG"/>
    <property type="match status" value="1"/>
</dbReference>
<keyword evidence="4" id="KW-0732">Signal</keyword>
<evidence type="ECO:0000313" key="15">
    <source>
        <dbReference type="Proteomes" id="UP000002281"/>
    </source>
</evidence>
<dbReference type="GO" id="GO:0002250">
    <property type="term" value="P:adaptive immune response"/>
    <property type="evidence" value="ECO:0007669"/>
    <property type="project" value="UniProtKB-KW"/>
</dbReference>
<evidence type="ECO:0000256" key="4">
    <source>
        <dbReference type="ARBA" id="ARBA00022729"/>
    </source>
</evidence>
<dbReference type="InterPro" id="IPR003599">
    <property type="entry name" value="Ig_sub"/>
</dbReference>
<dbReference type="GO" id="GO:0006955">
    <property type="term" value="P:immune response"/>
    <property type="evidence" value="ECO:0000318"/>
    <property type="project" value="GO_Central"/>
</dbReference>
<reference evidence="14" key="2">
    <citation type="submission" date="2025-08" db="UniProtKB">
        <authorList>
            <consortium name="Ensembl"/>
        </authorList>
    </citation>
    <scope>IDENTIFICATION</scope>
    <source>
        <strain evidence="14">Thoroughbred</strain>
    </source>
</reference>
<keyword evidence="2" id="KW-0399">Innate immunity</keyword>
<evidence type="ECO:0000256" key="8">
    <source>
        <dbReference type="ARBA" id="ARBA00023136"/>
    </source>
</evidence>
<keyword evidence="11" id="KW-0393">Immunoglobulin domain</keyword>
<dbReference type="SUPFAM" id="SSF48726">
    <property type="entry name" value="Immunoglobulin"/>
    <property type="match status" value="2"/>
</dbReference>
<keyword evidence="10" id="KW-0325">Glycoprotein</keyword>
<evidence type="ECO:0000256" key="1">
    <source>
        <dbReference type="ARBA" id="ARBA00004479"/>
    </source>
</evidence>
<dbReference type="PANTHER" id="PTHR12080:SF16">
    <property type="entry name" value="SLAM FAMILY MEMBER 6"/>
    <property type="match status" value="1"/>
</dbReference>
<dbReference type="InterPro" id="IPR013783">
    <property type="entry name" value="Ig-like_fold"/>
</dbReference>
<name>F6W3X6_HORSE</name>
<dbReference type="VGNC" id="VGNC:50884">
    <property type="gene designation" value="SLAMF6"/>
</dbReference>
<keyword evidence="6 12" id="KW-1133">Transmembrane helix</keyword>
<evidence type="ECO:0000256" key="3">
    <source>
        <dbReference type="ARBA" id="ARBA00022692"/>
    </source>
</evidence>
<dbReference type="Bgee" id="ENSECAG00000021098">
    <property type="expression patterns" value="Expressed in leukocyte and 17 other cell types or tissues"/>
</dbReference>
<keyword evidence="7" id="KW-1064">Adaptive immunity</keyword>
<accession>F6W3X6</accession>
<proteinExistence type="predicted"/>
<evidence type="ECO:0000256" key="2">
    <source>
        <dbReference type="ARBA" id="ARBA00022588"/>
    </source>
</evidence>
<evidence type="ECO:0000256" key="6">
    <source>
        <dbReference type="ARBA" id="ARBA00022989"/>
    </source>
</evidence>
<comment type="subcellular location">
    <subcellularLocation>
        <location evidence="1">Membrane</location>
        <topology evidence="1">Single-pass type I membrane protein</topology>
    </subcellularLocation>
</comment>
<evidence type="ECO:0000256" key="9">
    <source>
        <dbReference type="ARBA" id="ARBA00023157"/>
    </source>
</evidence>
<evidence type="ECO:0000256" key="7">
    <source>
        <dbReference type="ARBA" id="ARBA00023130"/>
    </source>
</evidence>
<dbReference type="Proteomes" id="UP000002281">
    <property type="component" value="Chromosome 5"/>
</dbReference>
<dbReference type="Ensembl" id="ENSECAT00000022399.3">
    <property type="protein sequence ID" value="ENSECAP00000018512.3"/>
    <property type="gene ID" value="ENSECAG00000021098.3"/>
</dbReference>
<keyword evidence="5" id="KW-0391">Immunity</keyword>
<evidence type="ECO:0000313" key="16">
    <source>
        <dbReference type="VGNC" id="VGNC:50884"/>
    </source>
</evidence>
<feature type="domain" description="Ig-like" evidence="13">
    <location>
        <begin position="170"/>
        <end position="228"/>
    </location>
</feature>
<keyword evidence="3 12" id="KW-0812">Transmembrane</keyword>
<keyword evidence="15" id="KW-1185">Reference proteome</keyword>
<evidence type="ECO:0000256" key="5">
    <source>
        <dbReference type="ARBA" id="ARBA00022859"/>
    </source>
</evidence>
<dbReference type="PROSITE" id="PS50835">
    <property type="entry name" value="IG_LIKE"/>
    <property type="match status" value="1"/>
</dbReference>
<gene>
    <name evidence="14 16" type="primary">SLAMF6</name>
</gene>
<dbReference type="FunFam" id="2.60.40.10:FF:000820">
    <property type="entry name" value="SLAM family member 7"/>
    <property type="match status" value="1"/>
</dbReference>
<dbReference type="GeneTree" id="ENSGT01030000234540"/>
<reference evidence="14 15" key="1">
    <citation type="journal article" date="2009" name="Science">
        <title>Genome sequence, comparative analysis, and population genetics of the domestic horse.</title>
        <authorList>
            <consortium name="Broad Institute Genome Sequencing Platform"/>
            <consortium name="Broad Institute Whole Genome Assembly Team"/>
            <person name="Wade C.M."/>
            <person name="Giulotto E."/>
            <person name="Sigurdsson S."/>
            <person name="Zoli M."/>
            <person name="Gnerre S."/>
            <person name="Imsland F."/>
            <person name="Lear T.L."/>
            <person name="Adelson D.L."/>
            <person name="Bailey E."/>
            <person name="Bellone R.R."/>
            <person name="Bloecker H."/>
            <person name="Distl O."/>
            <person name="Edgar R.C."/>
            <person name="Garber M."/>
            <person name="Leeb T."/>
            <person name="Mauceli E."/>
            <person name="MacLeod J.N."/>
            <person name="Penedo M.C.T."/>
            <person name="Raison J.M."/>
            <person name="Sharpe T."/>
            <person name="Vogel J."/>
            <person name="Andersson L."/>
            <person name="Antczak D.F."/>
            <person name="Biagi T."/>
            <person name="Binns M.M."/>
            <person name="Chowdhary B.P."/>
            <person name="Coleman S.J."/>
            <person name="Della Valle G."/>
            <person name="Fryc S."/>
            <person name="Guerin G."/>
            <person name="Hasegawa T."/>
            <person name="Hill E.W."/>
            <person name="Jurka J."/>
            <person name="Kiialainen A."/>
            <person name="Lindgren G."/>
            <person name="Liu J."/>
            <person name="Magnani E."/>
            <person name="Mickelson J.R."/>
            <person name="Murray J."/>
            <person name="Nergadze S.G."/>
            <person name="Onofrio R."/>
            <person name="Pedroni S."/>
            <person name="Piras M.F."/>
            <person name="Raudsepp T."/>
            <person name="Rocchi M."/>
            <person name="Roeed K.H."/>
            <person name="Ryder O.A."/>
            <person name="Searle S."/>
            <person name="Skow L."/>
            <person name="Swinburne J.E."/>
            <person name="Syvaenen A.C."/>
            <person name="Tozaki T."/>
            <person name="Valberg S.J."/>
            <person name="Vaudin M."/>
            <person name="White J.R."/>
            <person name="Zody M.C."/>
            <person name="Lander E.S."/>
            <person name="Lindblad-Toh K."/>
        </authorList>
    </citation>
    <scope>NUCLEOTIDE SEQUENCE [LARGE SCALE GENOMIC DNA]</scope>
    <source>
        <strain evidence="14 15">Thoroughbred</strain>
    </source>
</reference>
<evidence type="ECO:0000313" key="14">
    <source>
        <dbReference type="Ensembl" id="ENSECAP00000018512.3"/>
    </source>
</evidence>
<dbReference type="InterPro" id="IPR036179">
    <property type="entry name" value="Ig-like_dom_sf"/>
</dbReference>
<evidence type="ECO:0000259" key="13">
    <source>
        <dbReference type="PROSITE" id="PS50835"/>
    </source>
</evidence>
<keyword evidence="9" id="KW-1015">Disulfide bond</keyword>
<organism evidence="14 15">
    <name type="scientific">Equus caballus</name>
    <name type="common">Horse</name>
    <dbReference type="NCBI Taxonomy" id="9796"/>
    <lineage>
        <taxon>Eukaryota</taxon>
        <taxon>Metazoa</taxon>
        <taxon>Chordata</taxon>
        <taxon>Craniata</taxon>
        <taxon>Vertebrata</taxon>
        <taxon>Euteleostomi</taxon>
        <taxon>Mammalia</taxon>
        <taxon>Eutheria</taxon>
        <taxon>Laurasiatheria</taxon>
        <taxon>Perissodactyla</taxon>
        <taxon>Equidae</taxon>
        <taxon>Equus</taxon>
    </lineage>
</organism>
<dbReference type="AlphaFoldDB" id="F6W3X6"/>
<dbReference type="GO" id="GO:0045087">
    <property type="term" value="P:innate immune response"/>
    <property type="evidence" value="ECO:0007669"/>
    <property type="project" value="UniProtKB-KW"/>
</dbReference>
<dbReference type="InterPro" id="IPR007110">
    <property type="entry name" value="Ig-like_dom"/>
</dbReference>